<gene>
    <name evidence="1" type="ORF">DI640_12900</name>
</gene>
<protein>
    <submittedName>
        <fullName evidence="1">Uncharacterized protein</fullName>
    </submittedName>
</protein>
<accession>A0A2W4YT68</accession>
<dbReference type="Proteomes" id="UP000249555">
    <property type="component" value="Unassembled WGS sequence"/>
</dbReference>
<comment type="caution">
    <text evidence="1">The sequence shown here is derived from an EMBL/GenBank/DDBJ whole genome shotgun (WGS) entry which is preliminary data.</text>
</comment>
<evidence type="ECO:0000313" key="2">
    <source>
        <dbReference type="Proteomes" id="UP000249555"/>
    </source>
</evidence>
<organism evidence="1 2">
    <name type="scientific">Sphingomonas taxi</name>
    <dbReference type="NCBI Taxonomy" id="1549858"/>
    <lineage>
        <taxon>Bacteria</taxon>
        <taxon>Pseudomonadati</taxon>
        <taxon>Pseudomonadota</taxon>
        <taxon>Alphaproteobacteria</taxon>
        <taxon>Sphingomonadales</taxon>
        <taxon>Sphingomonadaceae</taxon>
        <taxon>Sphingomonas</taxon>
    </lineage>
</organism>
<dbReference type="EMBL" id="QFMX01000013">
    <property type="protein sequence ID" value="PZO72267.1"/>
    <property type="molecule type" value="Genomic_DNA"/>
</dbReference>
<reference evidence="1 2" key="1">
    <citation type="submission" date="2017-08" db="EMBL/GenBank/DDBJ databases">
        <title>Infants hospitalized years apart are colonized by the same room-sourced microbial strains.</title>
        <authorList>
            <person name="Brooks B."/>
            <person name="Olm M.R."/>
            <person name="Firek B.A."/>
            <person name="Baker R."/>
            <person name="Thomas B.C."/>
            <person name="Morowitz M.J."/>
            <person name="Banfield J.F."/>
        </authorList>
    </citation>
    <scope>NUCLEOTIDE SEQUENCE [LARGE SCALE GENOMIC DNA]</scope>
    <source>
        <strain evidence="1">S2_018_000_R3_119</strain>
    </source>
</reference>
<sequence length="569" mass="62753">MTSTRVTTFAGIRPAISDRLLDSRFATVAHNTRLTNGELRPFKSPRVVASGSTERNTIFLAPDMNGECNGLIAMDLCASIVVPSRTACAGFALLAVFPIEGDPFFMDPQTNDRYRLGVRGPRTRVMVSQPIAVLGADVRTRAGLDYRVYTYTWVDELGIESPPAPASEPIVAHDTDHVRLTRFDTPPPNARFVRIYRTGAKSDEDAASENLIVDTQFQLVEEVPISEIDGGYTDTRRLVELTFGTLMTTEACLPPDGMDGVIATDSGFYVGYLGNTIFISERHEVWNWPASQRIELPDRVTGIAETGDVIYVATTGSPARIKLALKQDELLGEQDLVLETEIVRSDAFYPGVGARSMTATGFGAVYVSPVGLIGLQPTGGPVNMTRDLIGETQWSDYAPSLIVWQQGRLYGCSPHKPTGLIVNMRTDAEGEPDLGDVITTSMQGHALHAGRDGRVYYANGSTVFRWDDGDELLPWVWRSKRFVNRRRVRYAAGKIVADYSRPILFTLYKFDDAGARHKSFERQVRSGEPFRLRGGARVTDYMYEMRGGGSVQELHIASSMVELAEGEDL</sequence>
<name>A0A2W4YT68_9SPHN</name>
<dbReference type="AlphaFoldDB" id="A0A2W4YT68"/>
<proteinExistence type="predicted"/>
<evidence type="ECO:0000313" key="1">
    <source>
        <dbReference type="EMBL" id="PZO72267.1"/>
    </source>
</evidence>